<feature type="region of interest" description="Disordered" evidence="12">
    <location>
        <begin position="209"/>
        <end position="230"/>
    </location>
</feature>
<dbReference type="GO" id="GO:0005524">
    <property type="term" value="F:ATP binding"/>
    <property type="evidence" value="ECO:0007669"/>
    <property type="project" value="UniProtKB-KW"/>
</dbReference>
<sequence>MTILTLEEPRALERAIASIQHGGVIAFPTDTVYGLGGSLAYPEALERIFAIKGRDRTRPLPVLLASPSDLSIVTASVSPALREMARLFWPGPLTIALPALETLPAQVVAHDNTVGVRVPDHSVALTIAQRCGGAIAVTSANISGMPPACRGDEIDPVLADQIDLVLDGGIAPCGRPSSVIRDDGDTIVVIREGAIPTADLMAAWDRVRADSTGGSGDPDQLLEAGTPARS</sequence>
<dbReference type="PROSITE" id="PS51163">
    <property type="entry name" value="YRDC"/>
    <property type="match status" value="1"/>
</dbReference>
<dbReference type="InterPro" id="IPR050156">
    <property type="entry name" value="TC-AMP_synthase_SUA5"/>
</dbReference>
<evidence type="ECO:0000256" key="2">
    <source>
        <dbReference type="ARBA" id="ARBA00007663"/>
    </source>
</evidence>
<dbReference type="EMBL" id="CADCWJ010000668">
    <property type="protein sequence ID" value="CAA9577709.1"/>
    <property type="molecule type" value="Genomic_DNA"/>
</dbReference>
<feature type="domain" description="YrdC-like" evidence="13">
    <location>
        <begin position="9"/>
        <end position="195"/>
    </location>
</feature>
<evidence type="ECO:0000256" key="1">
    <source>
        <dbReference type="ARBA" id="ARBA00004496"/>
    </source>
</evidence>
<comment type="similarity">
    <text evidence="2">Belongs to the SUA5 family.</text>
</comment>
<protein>
    <recommendedName>
        <fullName evidence="10">L-threonylcarbamoyladenylate synthase</fullName>
        <ecNumber evidence="3">2.7.7.87</ecNumber>
    </recommendedName>
    <alternativeName>
        <fullName evidence="10">L-threonylcarbamoyladenylate synthase</fullName>
    </alternativeName>
</protein>
<dbReference type="GO" id="GO:0008033">
    <property type="term" value="P:tRNA processing"/>
    <property type="evidence" value="ECO:0007669"/>
    <property type="project" value="UniProtKB-KW"/>
</dbReference>
<evidence type="ECO:0000256" key="9">
    <source>
        <dbReference type="ARBA" id="ARBA00022840"/>
    </source>
</evidence>
<proteinExistence type="inferred from homology"/>
<keyword evidence="4" id="KW-0963">Cytoplasm</keyword>
<dbReference type="Pfam" id="PF01300">
    <property type="entry name" value="Sua5_yciO_yrdC"/>
    <property type="match status" value="1"/>
</dbReference>
<dbReference type="GO" id="GO:0006450">
    <property type="term" value="P:regulation of translational fidelity"/>
    <property type="evidence" value="ECO:0007669"/>
    <property type="project" value="TreeGrafter"/>
</dbReference>
<dbReference type="PANTHER" id="PTHR17490">
    <property type="entry name" value="SUA5"/>
    <property type="match status" value="1"/>
</dbReference>
<accession>A0A6J4VGD6</accession>
<evidence type="ECO:0000256" key="6">
    <source>
        <dbReference type="ARBA" id="ARBA00022694"/>
    </source>
</evidence>
<evidence type="ECO:0000259" key="13">
    <source>
        <dbReference type="PROSITE" id="PS51163"/>
    </source>
</evidence>
<keyword evidence="8" id="KW-0547">Nucleotide-binding</keyword>
<dbReference type="PANTHER" id="PTHR17490:SF16">
    <property type="entry name" value="THREONYLCARBAMOYL-AMP SYNTHASE"/>
    <property type="match status" value="1"/>
</dbReference>
<evidence type="ECO:0000256" key="3">
    <source>
        <dbReference type="ARBA" id="ARBA00012584"/>
    </source>
</evidence>
<dbReference type="GO" id="GO:0005737">
    <property type="term" value="C:cytoplasm"/>
    <property type="evidence" value="ECO:0007669"/>
    <property type="project" value="UniProtKB-SubCell"/>
</dbReference>
<comment type="catalytic activity">
    <reaction evidence="11">
        <text>L-threonine + hydrogencarbonate + ATP = L-threonylcarbamoyladenylate + diphosphate + H2O</text>
        <dbReference type="Rhea" id="RHEA:36407"/>
        <dbReference type="ChEBI" id="CHEBI:15377"/>
        <dbReference type="ChEBI" id="CHEBI:17544"/>
        <dbReference type="ChEBI" id="CHEBI:30616"/>
        <dbReference type="ChEBI" id="CHEBI:33019"/>
        <dbReference type="ChEBI" id="CHEBI:57926"/>
        <dbReference type="ChEBI" id="CHEBI:73682"/>
        <dbReference type="EC" id="2.7.7.87"/>
    </reaction>
</comment>
<keyword evidence="6" id="KW-0819">tRNA processing</keyword>
<dbReference type="Gene3D" id="3.90.870.10">
    <property type="entry name" value="DHBP synthase"/>
    <property type="match status" value="1"/>
</dbReference>
<keyword evidence="9" id="KW-0067">ATP-binding</keyword>
<keyword evidence="7" id="KW-0548">Nucleotidyltransferase</keyword>
<dbReference type="AlphaFoldDB" id="A0A6J4VGD6"/>
<evidence type="ECO:0000256" key="12">
    <source>
        <dbReference type="SAM" id="MobiDB-lite"/>
    </source>
</evidence>
<dbReference type="GO" id="GO:0061710">
    <property type="term" value="F:L-threonylcarbamoyladenylate synthase"/>
    <property type="evidence" value="ECO:0007669"/>
    <property type="project" value="UniProtKB-EC"/>
</dbReference>
<dbReference type="SUPFAM" id="SSF55821">
    <property type="entry name" value="YrdC/RibB"/>
    <property type="match status" value="1"/>
</dbReference>
<evidence type="ECO:0000256" key="4">
    <source>
        <dbReference type="ARBA" id="ARBA00022490"/>
    </source>
</evidence>
<dbReference type="NCBIfam" id="TIGR00057">
    <property type="entry name" value="L-threonylcarbamoyladenylate synthase"/>
    <property type="match status" value="1"/>
</dbReference>
<reference evidence="14" key="1">
    <citation type="submission" date="2020-02" db="EMBL/GenBank/DDBJ databases">
        <authorList>
            <person name="Meier V. D."/>
        </authorList>
    </citation>
    <scope>NUCLEOTIDE SEQUENCE</scope>
    <source>
        <strain evidence="14">AVDCRST_MAG87</strain>
    </source>
</reference>
<dbReference type="GO" id="GO:0003725">
    <property type="term" value="F:double-stranded RNA binding"/>
    <property type="evidence" value="ECO:0007669"/>
    <property type="project" value="InterPro"/>
</dbReference>
<evidence type="ECO:0000256" key="10">
    <source>
        <dbReference type="ARBA" id="ARBA00029774"/>
    </source>
</evidence>
<keyword evidence="5" id="KW-0808">Transferase</keyword>
<dbReference type="EC" id="2.7.7.87" evidence="3"/>
<evidence type="ECO:0000313" key="14">
    <source>
        <dbReference type="EMBL" id="CAA9577709.1"/>
    </source>
</evidence>
<dbReference type="InterPro" id="IPR017945">
    <property type="entry name" value="DHBP_synth_RibB-like_a/b_dom"/>
</dbReference>
<comment type="subcellular location">
    <subcellularLocation>
        <location evidence="1">Cytoplasm</location>
    </subcellularLocation>
</comment>
<dbReference type="GO" id="GO:0000049">
    <property type="term" value="F:tRNA binding"/>
    <property type="evidence" value="ECO:0007669"/>
    <property type="project" value="TreeGrafter"/>
</dbReference>
<name>A0A6J4VGD6_9BACT</name>
<evidence type="ECO:0000256" key="8">
    <source>
        <dbReference type="ARBA" id="ARBA00022741"/>
    </source>
</evidence>
<evidence type="ECO:0000256" key="11">
    <source>
        <dbReference type="ARBA" id="ARBA00048366"/>
    </source>
</evidence>
<evidence type="ECO:0000256" key="5">
    <source>
        <dbReference type="ARBA" id="ARBA00022679"/>
    </source>
</evidence>
<dbReference type="InterPro" id="IPR006070">
    <property type="entry name" value="Sua5-like_dom"/>
</dbReference>
<gene>
    <name evidence="14" type="ORF">AVDCRST_MAG87-3024</name>
</gene>
<organism evidence="14">
    <name type="scientific">uncultured Thermomicrobiales bacterium</name>
    <dbReference type="NCBI Taxonomy" id="1645740"/>
    <lineage>
        <taxon>Bacteria</taxon>
        <taxon>Pseudomonadati</taxon>
        <taxon>Thermomicrobiota</taxon>
        <taxon>Thermomicrobia</taxon>
        <taxon>Thermomicrobiales</taxon>
        <taxon>environmental samples</taxon>
    </lineage>
</organism>
<evidence type="ECO:0000256" key="7">
    <source>
        <dbReference type="ARBA" id="ARBA00022695"/>
    </source>
</evidence>